<dbReference type="NCBIfam" id="TIGR00111">
    <property type="entry name" value="pelota"/>
    <property type="match status" value="1"/>
</dbReference>
<dbReference type="SUPFAM" id="SSF159065">
    <property type="entry name" value="Dom34/Pelota N-terminal domain-like"/>
    <property type="match status" value="1"/>
</dbReference>
<dbReference type="GO" id="GO:0070966">
    <property type="term" value="P:nuclear-transcribed mRNA catabolic process, no-go decay"/>
    <property type="evidence" value="ECO:0007669"/>
    <property type="project" value="InterPro"/>
</dbReference>
<gene>
    <name evidence="13" type="ORF">BD410DRAFT_758360</name>
</gene>
<dbReference type="GO" id="GO:1990533">
    <property type="term" value="C:Dom34-Hbs1 complex"/>
    <property type="evidence" value="ECO:0007669"/>
    <property type="project" value="UniProtKB-ARBA"/>
</dbReference>
<feature type="region of interest" description="Disordered" evidence="11">
    <location>
        <begin position="75"/>
        <end position="98"/>
    </location>
</feature>
<dbReference type="OrthoDB" id="10249111at2759"/>
<keyword evidence="4 10" id="KW-0963">Cytoplasm</keyword>
<proteinExistence type="inferred from homology"/>
<keyword evidence="8" id="KW-0469">Meiosis</keyword>
<evidence type="ECO:0000256" key="7">
    <source>
        <dbReference type="ARBA" id="ARBA00022776"/>
    </source>
</evidence>
<dbReference type="Pfam" id="PF03465">
    <property type="entry name" value="eRF1_3"/>
    <property type="match status" value="1"/>
</dbReference>
<dbReference type="VEuPathDB" id="FungiDB:BD410DRAFT_758360"/>
<dbReference type="SUPFAM" id="SSF53137">
    <property type="entry name" value="Translational machinery components"/>
    <property type="match status" value="1"/>
</dbReference>
<dbReference type="GO" id="GO:0046872">
    <property type="term" value="F:metal ion binding"/>
    <property type="evidence" value="ECO:0007669"/>
    <property type="project" value="UniProtKB-KW"/>
</dbReference>
<comment type="similarity">
    <text evidence="3 10">Belongs to the eukaryotic release factor 1 family. Pelota subfamily.</text>
</comment>
<dbReference type="PANTHER" id="PTHR10853:SF0">
    <property type="entry name" value="PROTEIN PELOTA HOMOLOG"/>
    <property type="match status" value="1"/>
</dbReference>
<comment type="subcellular location">
    <subcellularLocation>
        <location evidence="2 10">Cytoplasm</location>
    </subcellularLocation>
</comment>
<keyword evidence="7" id="KW-0498">Mitosis</keyword>
<keyword evidence="14" id="KW-1185">Reference proteome</keyword>
<dbReference type="InterPro" id="IPR038069">
    <property type="entry name" value="Pelota/DOM34_N"/>
</dbReference>
<dbReference type="InterPro" id="IPR042226">
    <property type="entry name" value="eFR1_2_sf"/>
</dbReference>
<evidence type="ECO:0000256" key="10">
    <source>
        <dbReference type="RuleBase" id="RU362019"/>
    </source>
</evidence>
<dbReference type="Pfam" id="PF03464">
    <property type="entry name" value="eRF1_2"/>
    <property type="match status" value="1"/>
</dbReference>
<dbReference type="AlphaFoldDB" id="A0A4R5XFV1"/>
<dbReference type="Pfam" id="PF26356">
    <property type="entry name" value="Pelota_N"/>
    <property type="match status" value="1"/>
</dbReference>
<keyword evidence="6 10" id="KW-0479">Metal-binding</keyword>
<dbReference type="FunFam" id="2.30.30.870:FF:000001">
    <property type="entry name" value="Protein pelota homolog"/>
    <property type="match status" value="1"/>
</dbReference>
<dbReference type="GO" id="GO:0070481">
    <property type="term" value="P:nuclear-transcribed mRNA catabolic process, non-stop decay"/>
    <property type="evidence" value="ECO:0007669"/>
    <property type="project" value="InterPro"/>
</dbReference>
<keyword evidence="5" id="KW-0132">Cell division</keyword>
<dbReference type="GO" id="GO:0071025">
    <property type="term" value="P:RNA surveillance"/>
    <property type="evidence" value="ECO:0007669"/>
    <property type="project" value="InterPro"/>
</dbReference>
<dbReference type="GO" id="GO:0051321">
    <property type="term" value="P:meiotic cell cycle"/>
    <property type="evidence" value="ECO:0007669"/>
    <property type="project" value="UniProtKB-KW"/>
</dbReference>
<organism evidence="13 14">
    <name type="scientific">Rickenella mellea</name>
    <dbReference type="NCBI Taxonomy" id="50990"/>
    <lineage>
        <taxon>Eukaryota</taxon>
        <taxon>Fungi</taxon>
        <taxon>Dikarya</taxon>
        <taxon>Basidiomycota</taxon>
        <taxon>Agaricomycotina</taxon>
        <taxon>Agaricomycetes</taxon>
        <taxon>Hymenochaetales</taxon>
        <taxon>Rickenellaceae</taxon>
        <taxon>Rickenella</taxon>
    </lineage>
</organism>
<dbReference type="GO" id="GO:0051301">
    <property type="term" value="P:cell division"/>
    <property type="evidence" value="ECO:0007669"/>
    <property type="project" value="UniProtKB-KW"/>
</dbReference>
<dbReference type="SUPFAM" id="SSF55315">
    <property type="entry name" value="L30e-like"/>
    <property type="match status" value="1"/>
</dbReference>
<dbReference type="FunFam" id="3.30.1330.30:FF:000008">
    <property type="entry name" value="Protein pelota homolog"/>
    <property type="match status" value="1"/>
</dbReference>
<accession>A0A4R5XFV1</accession>
<name>A0A4R5XFV1_9AGAM</name>
<evidence type="ECO:0000256" key="1">
    <source>
        <dbReference type="ARBA" id="ARBA00001968"/>
    </source>
</evidence>
<dbReference type="GO" id="GO:0032790">
    <property type="term" value="P:ribosome disassembly"/>
    <property type="evidence" value="ECO:0007669"/>
    <property type="project" value="TreeGrafter"/>
</dbReference>
<evidence type="ECO:0000256" key="5">
    <source>
        <dbReference type="ARBA" id="ARBA00022618"/>
    </source>
</evidence>
<evidence type="ECO:0000259" key="12">
    <source>
        <dbReference type="SMART" id="SM01194"/>
    </source>
</evidence>
<dbReference type="Gene3D" id="3.30.420.60">
    <property type="entry name" value="eRF1 domain 2"/>
    <property type="match status" value="1"/>
</dbReference>
<dbReference type="SMART" id="SM01194">
    <property type="entry name" value="eRF1_1"/>
    <property type="match status" value="1"/>
</dbReference>
<dbReference type="Gene3D" id="2.30.30.870">
    <property type="entry name" value="Pelota, domain A"/>
    <property type="match status" value="1"/>
</dbReference>
<feature type="region of interest" description="Disordered" evidence="11">
    <location>
        <begin position="404"/>
        <end position="430"/>
    </location>
</feature>
<dbReference type="InterPro" id="IPR005142">
    <property type="entry name" value="eRF1_3"/>
</dbReference>
<sequence length="430" mass="47460">MKLIGKHLEKDRSGYFTLRPEEDEDMWHLYNLIQEGDEVRAPAIRRVQTVSYTGSTDSRRIRTTLTLSVSRMHFSPSVSSNSTASGDPSAAGSSSAATGAQQGATLSITGPVTAENDHVKMGAYHTLDLETNRDVRIIKDEWDSVSLDRVNEACEPGRGAEVGAIVCGEGTAAFCLLSQHMTVVRQRIDVPVPRKRTGSSALHDKGLTKFYDTLYQSFLRHIPYSSLRAIVIASPGFVMDAVYDYIFSEATRTNNKALLQARNKFIRVHVSSPHVHSLVEVLKSPEIISQLKETKFAREGIMLDKFHKMLGNDEMRAWYGPDHVSLAAERGAIGALLISDELFRASDPVLRRKYVSLVESVRQKGAEVLIFSSMHESGQQLNQLTGIAAILTFPLDVEVVEAEERAAKEEEEQRKLAAEGNKADGGSDRG</sequence>
<dbReference type="InterPro" id="IPR029064">
    <property type="entry name" value="Ribosomal_eL30-like_sf"/>
</dbReference>
<dbReference type="InterPro" id="IPR005140">
    <property type="entry name" value="eRF1_Pelota-like_N"/>
</dbReference>
<dbReference type="InterPro" id="IPR058547">
    <property type="entry name" value="Pelota_N"/>
</dbReference>
<evidence type="ECO:0000256" key="2">
    <source>
        <dbReference type="ARBA" id="ARBA00004496"/>
    </source>
</evidence>
<comment type="function">
    <text evidence="10">Component of the Dom34-Hbs1 complex, a complex that recognizes stalled ribosomes and triggers the No-Go Decay (NGD) pathway (PubMed:20890290). In the Dom34-Hbs1 complex, dom34 recognizes ribosomes stalled at the 3' end of an mRNA and engages stalled ribosomes by destabilizing mRNA in the mRNA channel. Following ribosome-binding, the Dom34-Hbs1 complex promotes the disassembly of stalled ribosomes, followed by degradation of damaged mRNAs as part of the NGD pathway.</text>
</comment>
<evidence type="ECO:0000256" key="11">
    <source>
        <dbReference type="SAM" id="MobiDB-lite"/>
    </source>
</evidence>
<dbReference type="STRING" id="50990.A0A4R5XFV1"/>
<evidence type="ECO:0000256" key="3">
    <source>
        <dbReference type="ARBA" id="ARBA00009504"/>
    </source>
</evidence>
<dbReference type="Proteomes" id="UP000294933">
    <property type="component" value="Unassembled WGS sequence"/>
</dbReference>
<evidence type="ECO:0000256" key="9">
    <source>
        <dbReference type="ARBA" id="ARBA00023306"/>
    </source>
</evidence>
<evidence type="ECO:0000256" key="6">
    <source>
        <dbReference type="ARBA" id="ARBA00022723"/>
    </source>
</evidence>
<reference evidence="13 14" key="1">
    <citation type="submission" date="2018-06" db="EMBL/GenBank/DDBJ databases">
        <title>A transcriptomic atlas of mushroom development highlights an independent origin of complex multicellularity.</title>
        <authorList>
            <consortium name="DOE Joint Genome Institute"/>
            <person name="Krizsan K."/>
            <person name="Almasi E."/>
            <person name="Merenyi Z."/>
            <person name="Sahu N."/>
            <person name="Viragh M."/>
            <person name="Koszo T."/>
            <person name="Mondo S."/>
            <person name="Kiss B."/>
            <person name="Balint B."/>
            <person name="Kues U."/>
            <person name="Barry K."/>
            <person name="Hegedus J.C."/>
            <person name="Henrissat B."/>
            <person name="Johnson J."/>
            <person name="Lipzen A."/>
            <person name="Ohm R."/>
            <person name="Nagy I."/>
            <person name="Pangilinan J."/>
            <person name="Yan J."/>
            <person name="Xiong Y."/>
            <person name="Grigoriev I.V."/>
            <person name="Hibbett D.S."/>
            <person name="Nagy L.G."/>
        </authorList>
    </citation>
    <scope>NUCLEOTIDE SEQUENCE [LARGE SCALE GENOMIC DNA]</scope>
    <source>
        <strain evidence="13 14">SZMC22713</strain>
    </source>
</reference>
<evidence type="ECO:0000256" key="4">
    <source>
        <dbReference type="ARBA" id="ARBA00022490"/>
    </source>
</evidence>
<comment type="cofactor">
    <cofactor evidence="1 10">
        <name>a divalent metal cation</name>
        <dbReference type="ChEBI" id="CHEBI:60240"/>
    </cofactor>
</comment>
<dbReference type="FunFam" id="3.30.420.60:FF:000004">
    <property type="entry name" value="Protein DOM34 homolog"/>
    <property type="match status" value="1"/>
</dbReference>
<dbReference type="Gene3D" id="3.30.1330.30">
    <property type="match status" value="1"/>
</dbReference>
<feature type="compositionally biased region" description="Low complexity" evidence="11">
    <location>
        <begin position="82"/>
        <end position="98"/>
    </location>
</feature>
<keyword evidence="9" id="KW-0131">Cell cycle</keyword>
<evidence type="ECO:0000313" key="13">
    <source>
        <dbReference type="EMBL" id="TDL29485.1"/>
    </source>
</evidence>
<protein>
    <recommendedName>
        <fullName evidence="10">Protein DOM34 homolog</fullName>
    </recommendedName>
</protein>
<dbReference type="GO" id="GO:0070651">
    <property type="term" value="P:nonfunctional rRNA decay"/>
    <property type="evidence" value="ECO:0007669"/>
    <property type="project" value="TreeGrafter"/>
</dbReference>
<dbReference type="GO" id="GO:0005737">
    <property type="term" value="C:cytoplasm"/>
    <property type="evidence" value="ECO:0007669"/>
    <property type="project" value="UniProtKB-SubCell"/>
</dbReference>
<evidence type="ECO:0000313" key="14">
    <source>
        <dbReference type="Proteomes" id="UP000294933"/>
    </source>
</evidence>
<dbReference type="InterPro" id="IPR004405">
    <property type="entry name" value="TF_pelota"/>
</dbReference>
<dbReference type="EMBL" id="ML170156">
    <property type="protein sequence ID" value="TDL29485.1"/>
    <property type="molecule type" value="Genomic_DNA"/>
</dbReference>
<feature type="domain" description="eRF1/Pelota-like N-terminal" evidence="12">
    <location>
        <begin position="1"/>
        <end position="155"/>
    </location>
</feature>
<evidence type="ECO:0000256" key="8">
    <source>
        <dbReference type="ARBA" id="ARBA00023254"/>
    </source>
</evidence>
<dbReference type="PANTHER" id="PTHR10853">
    <property type="entry name" value="PELOTA"/>
    <property type="match status" value="1"/>
</dbReference>
<dbReference type="GO" id="GO:0006412">
    <property type="term" value="P:translation"/>
    <property type="evidence" value="ECO:0007669"/>
    <property type="project" value="UniProtKB-ARBA"/>
</dbReference>
<dbReference type="InterPro" id="IPR005141">
    <property type="entry name" value="eRF1_2"/>
</dbReference>